<gene>
    <name evidence="1" type="ORF">GN244_ATG17846</name>
    <name evidence="2" type="ORF">GN958_ATG08136</name>
</gene>
<dbReference type="Proteomes" id="UP000704712">
    <property type="component" value="Unassembled WGS sequence"/>
</dbReference>
<dbReference type="EMBL" id="JAACNO010001161">
    <property type="protein sequence ID" value="KAF4142672.1"/>
    <property type="molecule type" value="Genomic_DNA"/>
</dbReference>
<keyword evidence="3" id="KW-1185">Reference proteome</keyword>
<accession>A0A833SGK4</accession>
<sequence>MVQLSPTSTFTQTASAGLRGASSLKVTIEHLHGDGNSQKTVFATLVADMATTGMTVSALTEKMVATCMAGSALTEKIPAGIAASSLK</sequence>
<comment type="caution">
    <text evidence="1">The sequence shown here is derived from an EMBL/GenBank/DDBJ whole genome shotgun (WGS) entry which is preliminary data.</text>
</comment>
<dbReference type="EMBL" id="WSZM01000692">
    <property type="protein sequence ID" value="KAF4030354.1"/>
    <property type="molecule type" value="Genomic_DNA"/>
</dbReference>
<evidence type="ECO:0000313" key="2">
    <source>
        <dbReference type="EMBL" id="KAF4142672.1"/>
    </source>
</evidence>
<proteinExistence type="predicted"/>
<evidence type="ECO:0000313" key="3">
    <source>
        <dbReference type="Proteomes" id="UP000602510"/>
    </source>
</evidence>
<protein>
    <submittedName>
        <fullName evidence="1">Uncharacterized protein</fullName>
    </submittedName>
</protein>
<name>A0A833SGK4_PHYIN</name>
<organism evidence="1 3">
    <name type="scientific">Phytophthora infestans</name>
    <name type="common">Potato late blight agent</name>
    <name type="synonym">Botrytis infestans</name>
    <dbReference type="NCBI Taxonomy" id="4787"/>
    <lineage>
        <taxon>Eukaryota</taxon>
        <taxon>Sar</taxon>
        <taxon>Stramenopiles</taxon>
        <taxon>Oomycota</taxon>
        <taxon>Peronosporomycetes</taxon>
        <taxon>Peronosporales</taxon>
        <taxon>Peronosporaceae</taxon>
        <taxon>Phytophthora</taxon>
    </lineage>
</organism>
<dbReference type="Proteomes" id="UP000602510">
    <property type="component" value="Unassembled WGS sequence"/>
</dbReference>
<dbReference type="AlphaFoldDB" id="A0A833SGK4"/>
<evidence type="ECO:0000313" key="1">
    <source>
        <dbReference type="EMBL" id="KAF4030354.1"/>
    </source>
</evidence>
<reference evidence="1" key="1">
    <citation type="submission" date="2020-04" db="EMBL/GenBank/DDBJ databases">
        <title>Hybrid Assembly of Korean Phytophthora infestans isolates.</title>
        <authorList>
            <person name="Prokchorchik M."/>
            <person name="Lee Y."/>
            <person name="Seo J."/>
            <person name="Cho J.-H."/>
            <person name="Park Y.-E."/>
            <person name="Jang D.-C."/>
            <person name="Im J.-S."/>
            <person name="Choi J.-G."/>
            <person name="Park H.-J."/>
            <person name="Lee G.-B."/>
            <person name="Lee Y.-G."/>
            <person name="Hong S.-Y."/>
            <person name="Cho K."/>
            <person name="Sohn K.H."/>
        </authorList>
    </citation>
    <scope>NUCLEOTIDE SEQUENCE</scope>
    <source>
        <strain evidence="1">KR_1_A1</strain>
        <strain evidence="2">KR_2_A2</strain>
    </source>
</reference>